<comment type="similarity">
    <text evidence="1">Belongs to the CDV3 family.</text>
</comment>
<keyword evidence="5" id="KW-1185">Reference proteome</keyword>
<feature type="compositionally biased region" description="Polar residues" evidence="2">
    <location>
        <begin position="251"/>
        <end position="267"/>
    </location>
</feature>
<evidence type="ECO:0000313" key="5">
    <source>
        <dbReference type="Proteomes" id="UP000005408"/>
    </source>
</evidence>
<proteinExistence type="inferred from homology"/>
<dbReference type="Pfam" id="PF15359">
    <property type="entry name" value="CDV3"/>
    <property type="match status" value="1"/>
</dbReference>
<dbReference type="PANTHER" id="PTHR16284">
    <property type="entry name" value="PROTEIN CDV3 HOMOLOG"/>
    <property type="match status" value="1"/>
</dbReference>
<feature type="compositionally biased region" description="Low complexity" evidence="2">
    <location>
        <begin position="130"/>
        <end position="160"/>
    </location>
</feature>
<dbReference type="OMA" id="HEVNTNQ"/>
<dbReference type="PANTHER" id="PTHR16284:SF13">
    <property type="entry name" value="PROTEIN CDV3 HOMOLOG"/>
    <property type="match status" value="1"/>
</dbReference>
<dbReference type="InterPro" id="IPR026806">
    <property type="entry name" value="CDV3"/>
</dbReference>
<dbReference type="FunCoup" id="K1QUC1">
    <property type="interactions" value="950"/>
</dbReference>
<dbReference type="GO" id="GO:0005737">
    <property type="term" value="C:cytoplasm"/>
    <property type="evidence" value="ECO:0007669"/>
    <property type="project" value="TreeGrafter"/>
</dbReference>
<name>K1QUC1_MAGGI</name>
<gene>
    <name evidence="3" type="ORF">CGI_10018566</name>
</gene>
<reference evidence="3" key="1">
    <citation type="journal article" date="2012" name="Nature">
        <title>The oyster genome reveals stress adaptation and complexity of shell formation.</title>
        <authorList>
            <person name="Zhang G."/>
            <person name="Fang X."/>
            <person name="Guo X."/>
            <person name="Li L."/>
            <person name="Luo R."/>
            <person name="Xu F."/>
            <person name="Yang P."/>
            <person name="Zhang L."/>
            <person name="Wang X."/>
            <person name="Qi H."/>
            <person name="Xiong Z."/>
            <person name="Que H."/>
            <person name="Xie Y."/>
            <person name="Holland P.W."/>
            <person name="Paps J."/>
            <person name="Zhu Y."/>
            <person name="Wu F."/>
            <person name="Chen Y."/>
            <person name="Wang J."/>
            <person name="Peng C."/>
            <person name="Meng J."/>
            <person name="Yang L."/>
            <person name="Liu J."/>
            <person name="Wen B."/>
            <person name="Zhang N."/>
            <person name="Huang Z."/>
            <person name="Zhu Q."/>
            <person name="Feng Y."/>
            <person name="Mount A."/>
            <person name="Hedgecock D."/>
            <person name="Xu Z."/>
            <person name="Liu Y."/>
            <person name="Domazet-Loso T."/>
            <person name="Du Y."/>
            <person name="Sun X."/>
            <person name="Zhang S."/>
            <person name="Liu B."/>
            <person name="Cheng P."/>
            <person name="Jiang X."/>
            <person name="Li J."/>
            <person name="Fan D."/>
            <person name="Wang W."/>
            <person name="Fu W."/>
            <person name="Wang T."/>
            <person name="Wang B."/>
            <person name="Zhang J."/>
            <person name="Peng Z."/>
            <person name="Li Y."/>
            <person name="Li N."/>
            <person name="Wang J."/>
            <person name="Chen M."/>
            <person name="He Y."/>
            <person name="Tan F."/>
            <person name="Song X."/>
            <person name="Zheng Q."/>
            <person name="Huang R."/>
            <person name="Yang H."/>
            <person name="Du X."/>
            <person name="Chen L."/>
            <person name="Yang M."/>
            <person name="Gaffney P.M."/>
            <person name="Wang S."/>
            <person name="Luo L."/>
            <person name="She Z."/>
            <person name="Ming Y."/>
            <person name="Huang W."/>
            <person name="Zhang S."/>
            <person name="Huang B."/>
            <person name="Zhang Y."/>
            <person name="Qu T."/>
            <person name="Ni P."/>
            <person name="Miao G."/>
            <person name="Wang J."/>
            <person name="Wang Q."/>
            <person name="Steinberg C.E."/>
            <person name="Wang H."/>
            <person name="Li N."/>
            <person name="Qian L."/>
            <person name="Zhang G."/>
            <person name="Li Y."/>
            <person name="Yang H."/>
            <person name="Liu X."/>
            <person name="Wang J."/>
            <person name="Yin Y."/>
            <person name="Wang J."/>
        </authorList>
    </citation>
    <scope>NUCLEOTIDE SEQUENCE [LARGE SCALE GENOMIC DNA]</scope>
    <source>
        <strain evidence="3">05x7-T-G4-1.051#20</strain>
    </source>
</reference>
<organism evidence="3">
    <name type="scientific">Magallana gigas</name>
    <name type="common">Pacific oyster</name>
    <name type="synonym">Crassostrea gigas</name>
    <dbReference type="NCBI Taxonomy" id="29159"/>
    <lineage>
        <taxon>Eukaryota</taxon>
        <taxon>Metazoa</taxon>
        <taxon>Spiralia</taxon>
        <taxon>Lophotrochozoa</taxon>
        <taxon>Mollusca</taxon>
        <taxon>Bivalvia</taxon>
        <taxon>Autobranchia</taxon>
        <taxon>Pteriomorphia</taxon>
        <taxon>Ostreida</taxon>
        <taxon>Ostreoidea</taxon>
        <taxon>Ostreidae</taxon>
        <taxon>Magallana</taxon>
    </lineage>
</organism>
<feature type="compositionally biased region" description="Acidic residues" evidence="2">
    <location>
        <begin position="68"/>
        <end position="77"/>
    </location>
</feature>
<evidence type="ECO:0000313" key="3">
    <source>
        <dbReference type="EMBL" id="EKC37253.1"/>
    </source>
</evidence>
<feature type="compositionally biased region" description="Polar residues" evidence="2">
    <location>
        <begin position="231"/>
        <end position="240"/>
    </location>
</feature>
<evidence type="ECO:0000256" key="2">
    <source>
        <dbReference type="SAM" id="MobiDB-lite"/>
    </source>
</evidence>
<evidence type="ECO:0000256" key="1">
    <source>
        <dbReference type="ARBA" id="ARBA00006062"/>
    </source>
</evidence>
<protein>
    <submittedName>
        <fullName evidence="3 4">CDV3-like protein</fullName>
    </submittedName>
</protein>
<evidence type="ECO:0000313" key="4">
    <source>
        <dbReference type="EnsemblMetazoa" id="G4890.7:cds"/>
    </source>
</evidence>
<sequence>MAESSLDDFFAKKDKSKKKSKSKITPGDILSQQEKELGSKKKKKKNKENESTQSSGSGAEGAPKKVEEDEEWVDFEQETEKDYTGLRIQNLQINKDKSDQEDEGNDNENDDECDENGERREGAQGPWNVSQGQPSQSQQQQQQPQPQQPVPQAAAATPSAEESKSDTTPAKPGKYVPPSMRAGMGGSASSSDSPGSARPTPRRKKTAPNVNSEEDFPTLGGGPTPAELSELSGSSFNKVQSGGKHVDDPSKAQQSLTLGNKFSALQD</sequence>
<dbReference type="Proteomes" id="UP000005408">
    <property type="component" value="Unassembled WGS sequence"/>
</dbReference>
<dbReference type="HOGENOM" id="CLU_089760_0_0_1"/>
<feature type="compositionally biased region" description="Acidic residues" evidence="2">
    <location>
        <begin position="99"/>
        <end position="115"/>
    </location>
</feature>
<accession>K1QUC1</accession>
<feature type="region of interest" description="Disordered" evidence="2">
    <location>
        <begin position="1"/>
        <end position="267"/>
    </location>
</feature>
<dbReference type="EnsemblMetazoa" id="G4890.7">
    <property type="protein sequence ID" value="G4890.7:cds"/>
    <property type="gene ID" value="G4890"/>
</dbReference>
<dbReference type="OrthoDB" id="6288097at2759"/>
<dbReference type="EMBL" id="JH816527">
    <property type="protein sequence ID" value="EKC37253.1"/>
    <property type="molecule type" value="Genomic_DNA"/>
</dbReference>
<feature type="compositionally biased region" description="Low complexity" evidence="2">
    <location>
        <begin position="178"/>
        <end position="199"/>
    </location>
</feature>
<dbReference type="KEGG" id="crg:105330225"/>
<dbReference type="AlphaFoldDB" id="K1QUC1"/>
<reference evidence="4" key="2">
    <citation type="submission" date="2022-08" db="UniProtKB">
        <authorList>
            <consortium name="EnsemblMetazoa"/>
        </authorList>
    </citation>
    <scope>IDENTIFICATION</scope>
    <source>
        <strain evidence="4">05x7-T-G4-1.051#20</strain>
    </source>
</reference>